<feature type="domain" description="DUF4369" evidence="2">
    <location>
        <begin position="25"/>
        <end position="123"/>
    </location>
</feature>
<protein>
    <submittedName>
        <fullName evidence="3">Uncharacterized protein DUF4369</fullName>
    </submittedName>
</protein>
<dbReference type="RefSeq" id="WP_115124302.1">
    <property type="nucleotide sequence ID" value="NZ_QRAO01000004.1"/>
</dbReference>
<dbReference type="InterPro" id="IPR025380">
    <property type="entry name" value="DUF4369"/>
</dbReference>
<evidence type="ECO:0000256" key="1">
    <source>
        <dbReference type="SAM" id="SignalP"/>
    </source>
</evidence>
<feature type="chain" id="PRO_5017075271" evidence="1">
    <location>
        <begin position="19"/>
        <end position="234"/>
    </location>
</feature>
<dbReference type="Proteomes" id="UP000255317">
    <property type="component" value="Unassembled WGS sequence"/>
</dbReference>
<evidence type="ECO:0000313" key="4">
    <source>
        <dbReference type="Proteomes" id="UP000255317"/>
    </source>
</evidence>
<keyword evidence="4" id="KW-1185">Reference proteome</keyword>
<dbReference type="AlphaFoldDB" id="A0A370Q949"/>
<gene>
    <name evidence="3" type="ORF">C8D94_104276</name>
</gene>
<organism evidence="3 4">
    <name type="scientific">Marinirhabdus gelatinilytica</name>
    <dbReference type="NCBI Taxonomy" id="1703343"/>
    <lineage>
        <taxon>Bacteria</taxon>
        <taxon>Pseudomonadati</taxon>
        <taxon>Bacteroidota</taxon>
        <taxon>Flavobacteriia</taxon>
        <taxon>Flavobacteriales</taxon>
        <taxon>Flavobacteriaceae</taxon>
    </lineage>
</organism>
<proteinExistence type="predicted"/>
<keyword evidence="1" id="KW-0732">Signal</keyword>
<dbReference type="OrthoDB" id="1143206at2"/>
<sequence length="234" mass="26555">MKTYFLQLCCLLAVVASCAPEHEMKLTGNVDGLKKGTLILQKIEDSTLVSVDSIQMRGDENFEFSVSVASPQVHYLYLRLKNGDLLDERIPFFAEEGEINITTTLENFGNEYEVTGSANQEKLEGYKKLMLRYANRNVDVVAHKLKALAEKDDSAYDSLQMKEESILRSKYLTSVNYALAQKDFEIAPYIVVYETEGLSNKYLDTVYKSLPQNIKNSKYGMDLELLLSKNKAEE</sequence>
<dbReference type="Pfam" id="PF14289">
    <property type="entry name" value="DUF4369"/>
    <property type="match status" value="1"/>
</dbReference>
<feature type="signal peptide" evidence="1">
    <location>
        <begin position="1"/>
        <end position="18"/>
    </location>
</feature>
<accession>A0A370Q949</accession>
<comment type="caution">
    <text evidence="3">The sequence shown here is derived from an EMBL/GenBank/DDBJ whole genome shotgun (WGS) entry which is preliminary data.</text>
</comment>
<evidence type="ECO:0000259" key="2">
    <source>
        <dbReference type="Pfam" id="PF14289"/>
    </source>
</evidence>
<dbReference type="PROSITE" id="PS51257">
    <property type="entry name" value="PROKAR_LIPOPROTEIN"/>
    <property type="match status" value="1"/>
</dbReference>
<dbReference type="EMBL" id="QRAO01000004">
    <property type="protein sequence ID" value="RDK84892.1"/>
    <property type="molecule type" value="Genomic_DNA"/>
</dbReference>
<name>A0A370Q949_9FLAO</name>
<reference evidence="3 4" key="1">
    <citation type="submission" date="2018-07" db="EMBL/GenBank/DDBJ databases">
        <title>Genomic Encyclopedia of Type Strains, Phase IV (KMG-IV): sequencing the most valuable type-strain genomes for metagenomic binning, comparative biology and taxonomic classification.</title>
        <authorList>
            <person name="Goeker M."/>
        </authorList>
    </citation>
    <scope>NUCLEOTIDE SEQUENCE [LARGE SCALE GENOMIC DNA]</scope>
    <source>
        <strain evidence="3 4">DSM 101478</strain>
    </source>
</reference>
<evidence type="ECO:0000313" key="3">
    <source>
        <dbReference type="EMBL" id="RDK84892.1"/>
    </source>
</evidence>